<dbReference type="RefSeq" id="WP_203756042.1">
    <property type="nucleotide sequence ID" value="NZ_BAAAUC010000110.1"/>
</dbReference>
<protein>
    <submittedName>
        <fullName evidence="8">SARP family transcriptional regulator</fullName>
    </submittedName>
</protein>
<dbReference type="SMART" id="SM01043">
    <property type="entry name" value="BTAD"/>
    <property type="match status" value="1"/>
</dbReference>
<dbReference type="SUPFAM" id="SSF46894">
    <property type="entry name" value="C-terminal effector domain of the bipartite response regulators"/>
    <property type="match status" value="1"/>
</dbReference>
<evidence type="ECO:0000313" key="8">
    <source>
        <dbReference type="EMBL" id="GID71186.1"/>
    </source>
</evidence>
<evidence type="ECO:0000256" key="1">
    <source>
        <dbReference type="ARBA" id="ARBA00005820"/>
    </source>
</evidence>
<gene>
    <name evidence="8" type="ORF">Acy02nite_90670</name>
</gene>
<keyword evidence="4" id="KW-0804">Transcription</keyword>
<dbReference type="Gene3D" id="1.25.40.10">
    <property type="entry name" value="Tetratricopeptide repeat domain"/>
    <property type="match status" value="2"/>
</dbReference>
<dbReference type="PRINTS" id="PR00364">
    <property type="entry name" value="DISEASERSIST"/>
</dbReference>
<reference evidence="8" key="1">
    <citation type="submission" date="2021-01" db="EMBL/GenBank/DDBJ databases">
        <title>Whole genome shotgun sequence of Actinoplanes cyaneus NBRC 14990.</title>
        <authorList>
            <person name="Komaki H."/>
            <person name="Tamura T."/>
        </authorList>
    </citation>
    <scope>NUCLEOTIDE SEQUENCE</scope>
    <source>
        <strain evidence="8">NBRC 14990</strain>
    </source>
</reference>
<dbReference type="InterPro" id="IPR005158">
    <property type="entry name" value="BTAD"/>
</dbReference>
<evidence type="ECO:0000256" key="6">
    <source>
        <dbReference type="SAM" id="MobiDB-lite"/>
    </source>
</evidence>
<dbReference type="Pfam" id="PF00486">
    <property type="entry name" value="Trans_reg_C"/>
    <property type="match status" value="1"/>
</dbReference>
<evidence type="ECO:0000256" key="5">
    <source>
        <dbReference type="PROSITE-ProRule" id="PRU01091"/>
    </source>
</evidence>
<feature type="DNA-binding region" description="OmpR/PhoB-type" evidence="5">
    <location>
        <begin position="1"/>
        <end position="100"/>
    </location>
</feature>
<evidence type="ECO:0000256" key="4">
    <source>
        <dbReference type="ARBA" id="ARBA00023163"/>
    </source>
</evidence>
<dbReference type="Proteomes" id="UP000619479">
    <property type="component" value="Unassembled WGS sequence"/>
</dbReference>
<dbReference type="InterPro" id="IPR019734">
    <property type="entry name" value="TPR_rpt"/>
</dbReference>
<dbReference type="GO" id="GO:0003677">
    <property type="term" value="F:DNA binding"/>
    <property type="evidence" value="ECO:0007669"/>
    <property type="project" value="UniProtKB-UniRule"/>
</dbReference>
<dbReference type="Gene3D" id="3.40.50.300">
    <property type="entry name" value="P-loop containing nucleotide triphosphate hydrolases"/>
    <property type="match status" value="1"/>
</dbReference>
<dbReference type="AlphaFoldDB" id="A0A919IUC4"/>
<feature type="domain" description="OmpR/PhoB-type" evidence="7">
    <location>
        <begin position="1"/>
        <end position="100"/>
    </location>
</feature>
<keyword evidence="3 5" id="KW-0238">DNA-binding</keyword>
<dbReference type="InterPro" id="IPR001867">
    <property type="entry name" value="OmpR/PhoB-type_DNA-bd"/>
</dbReference>
<name>A0A919IUC4_9ACTN</name>
<dbReference type="InterPro" id="IPR016032">
    <property type="entry name" value="Sig_transdc_resp-reg_C-effctor"/>
</dbReference>
<organism evidence="8 9">
    <name type="scientific">Actinoplanes cyaneus</name>
    <dbReference type="NCBI Taxonomy" id="52696"/>
    <lineage>
        <taxon>Bacteria</taxon>
        <taxon>Bacillati</taxon>
        <taxon>Actinomycetota</taxon>
        <taxon>Actinomycetes</taxon>
        <taxon>Micromonosporales</taxon>
        <taxon>Micromonosporaceae</taxon>
        <taxon>Actinoplanes</taxon>
    </lineage>
</organism>
<keyword evidence="9" id="KW-1185">Reference proteome</keyword>
<dbReference type="SMART" id="SM00028">
    <property type="entry name" value="TPR"/>
    <property type="match status" value="4"/>
</dbReference>
<dbReference type="SMART" id="SM00862">
    <property type="entry name" value="Trans_reg_C"/>
    <property type="match status" value="1"/>
</dbReference>
<dbReference type="PANTHER" id="PTHR35807">
    <property type="entry name" value="TRANSCRIPTIONAL REGULATOR REDD-RELATED"/>
    <property type="match status" value="1"/>
</dbReference>
<dbReference type="InterPro" id="IPR051677">
    <property type="entry name" value="AfsR-DnrI-RedD_regulator"/>
</dbReference>
<proteinExistence type="inferred from homology"/>
<evidence type="ECO:0000313" key="9">
    <source>
        <dbReference type="Proteomes" id="UP000619479"/>
    </source>
</evidence>
<comment type="caution">
    <text evidence="8">The sequence shown here is derived from an EMBL/GenBank/DDBJ whole genome shotgun (WGS) entry which is preliminary data.</text>
</comment>
<dbReference type="PROSITE" id="PS51755">
    <property type="entry name" value="OMPR_PHOB"/>
    <property type="match status" value="1"/>
</dbReference>
<dbReference type="InterPro" id="IPR027417">
    <property type="entry name" value="P-loop_NTPase"/>
</dbReference>
<dbReference type="InterPro" id="IPR011990">
    <property type="entry name" value="TPR-like_helical_dom_sf"/>
</dbReference>
<evidence type="ECO:0000259" key="7">
    <source>
        <dbReference type="PROSITE" id="PS51755"/>
    </source>
</evidence>
<evidence type="ECO:0000256" key="2">
    <source>
        <dbReference type="ARBA" id="ARBA00023015"/>
    </source>
</evidence>
<dbReference type="PANTHER" id="PTHR35807:SF1">
    <property type="entry name" value="TRANSCRIPTIONAL REGULATOR REDD"/>
    <property type="match status" value="1"/>
</dbReference>
<dbReference type="SUPFAM" id="SSF52540">
    <property type="entry name" value="P-loop containing nucleoside triphosphate hydrolases"/>
    <property type="match status" value="1"/>
</dbReference>
<dbReference type="InterPro" id="IPR036388">
    <property type="entry name" value="WH-like_DNA-bd_sf"/>
</dbReference>
<evidence type="ECO:0000256" key="3">
    <source>
        <dbReference type="ARBA" id="ARBA00023125"/>
    </source>
</evidence>
<sequence>MQNVRFALLGPLRAWRGDEELSLGARQQRLILALLLARAGERVSVSDLVALLWGDRPPGSAVNVVHRYIGSLRRMLEPQLARRAEGRWLIADAGGYRMRVDADSLDLLAFRDQVEEGRAAARSGRPDEALTLLASALTLWQDRCAAGLDTALAGHPDFVALENECTRVVREAARLAAEQGKSAVVLPALRRSAARNPLDEALQADLVRSLAADGKQAAALMHFQQVSHLLDNQLGVVAGTELQAALQSVLHSGDESPAEPSEEAAPRRQRRVSPAQLPSDHPYFTGRGPAIERLLAYARRNSGSAVLGIDGIPGIGKTTLAVHLAHLVAADYPDGQLFADLRGFDATRRPVDPGDVLLSFLSALGVAEPPGDAPVECRAALYRSVLADRRMSVVLDNAYNAEQVEPLLPGTANCLVIVTSRTRLYPLAAATGAHLISLDTPEAAEARDGFANRIGRDRAQAEKAALDEIIERCGRLPLAMAVVAARAADQPLSTILAELQSAQQTLEAFADENLDNDLRAIFSWSYRRLTPAAAHLFRLLSLHPGPDITAESAGVLAGTGADQTPRLLAELLRTRLVTQHRPHRYRLHMLVRTYALELAAQTDPPRTRDEALRRLYDFYQESADAANRLIEGSGQVPALDRDALDTTATPSVDGTPAMEWFITEHDVLRAVVEDAAQRGETRRVWRLVLAMQLFYHRYCWWGEWRDVARLALDVTTAAGDLQGQAQMERSVAGALFFLGHHDESLAHLRSAIALFERAGMDAERAHVLMNLARVLLTKGSRTEAIRHHRSAMVLLRRHGLLAAQASALQVMANYLLAERPRTAQALARRAAEICAETGDVQGLAICDELLARCALTEGRLTDALHWSQQGIKRLEGTYFRITQAEALTTNGDVLAASGRWEAAQQSWQRALEYFDDTHTEYALELIKRLGCTPGPS</sequence>
<dbReference type="SUPFAM" id="SSF48452">
    <property type="entry name" value="TPR-like"/>
    <property type="match status" value="2"/>
</dbReference>
<dbReference type="Gene3D" id="1.10.10.10">
    <property type="entry name" value="Winged helix-like DNA-binding domain superfamily/Winged helix DNA-binding domain"/>
    <property type="match status" value="1"/>
</dbReference>
<comment type="similarity">
    <text evidence="1">Belongs to the AfsR/DnrI/RedD regulatory family.</text>
</comment>
<feature type="region of interest" description="Disordered" evidence="6">
    <location>
        <begin position="249"/>
        <end position="284"/>
    </location>
</feature>
<accession>A0A919IUC4</accession>
<dbReference type="GO" id="GO:0006355">
    <property type="term" value="P:regulation of DNA-templated transcription"/>
    <property type="evidence" value="ECO:0007669"/>
    <property type="project" value="InterPro"/>
</dbReference>
<keyword evidence="2" id="KW-0805">Transcription regulation</keyword>
<dbReference type="Pfam" id="PF03704">
    <property type="entry name" value="BTAD"/>
    <property type="match status" value="1"/>
</dbReference>
<dbReference type="GO" id="GO:0000160">
    <property type="term" value="P:phosphorelay signal transduction system"/>
    <property type="evidence" value="ECO:0007669"/>
    <property type="project" value="InterPro"/>
</dbReference>
<dbReference type="EMBL" id="BOMH01000104">
    <property type="protein sequence ID" value="GID71186.1"/>
    <property type="molecule type" value="Genomic_DNA"/>
</dbReference>